<dbReference type="GO" id="GO:0000978">
    <property type="term" value="F:RNA polymerase II cis-regulatory region sequence-specific DNA binding"/>
    <property type="evidence" value="ECO:0007669"/>
    <property type="project" value="TreeGrafter"/>
</dbReference>
<evidence type="ECO:0000256" key="3">
    <source>
        <dbReference type="ARBA" id="ARBA00023163"/>
    </source>
</evidence>
<dbReference type="PANTHER" id="PTHR46621">
    <property type="entry name" value="SNRNA-ACTIVATING PROTEIN COMPLEX SUBUNIT 4"/>
    <property type="match status" value="1"/>
</dbReference>
<feature type="domain" description="HTH myb-type" evidence="7">
    <location>
        <begin position="62"/>
        <end position="114"/>
    </location>
</feature>
<dbReference type="Pfam" id="PF13921">
    <property type="entry name" value="Myb_DNA-bind_6"/>
    <property type="match status" value="1"/>
</dbReference>
<dbReference type="InterPro" id="IPR009057">
    <property type="entry name" value="Homeodomain-like_sf"/>
</dbReference>
<feature type="domain" description="Myb-like" evidence="6">
    <location>
        <begin position="60"/>
        <end position="110"/>
    </location>
</feature>
<dbReference type="CDD" id="cd00167">
    <property type="entry name" value="SANT"/>
    <property type="match status" value="3"/>
</dbReference>
<dbReference type="GO" id="GO:0019185">
    <property type="term" value="C:snRNA-activating protein complex"/>
    <property type="evidence" value="ECO:0007669"/>
    <property type="project" value="TreeGrafter"/>
</dbReference>
<feature type="compositionally biased region" description="Low complexity" evidence="5">
    <location>
        <begin position="179"/>
        <end position="192"/>
    </location>
</feature>
<feature type="domain" description="HTH myb-type" evidence="7">
    <location>
        <begin position="119"/>
        <end position="166"/>
    </location>
</feature>
<name>M7TXW6_EUTLA</name>
<feature type="compositionally biased region" description="Basic and acidic residues" evidence="5">
    <location>
        <begin position="193"/>
        <end position="205"/>
    </location>
</feature>
<dbReference type="PROSITE" id="PS50090">
    <property type="entry name" value="MYB_LIKE"/>
    <property type="match status" value="3"/>
</dbReference>
<dbReference type="PANTHER" id="PTHR46621:SF1">
    <property type="entry name" value="SNRNA-ACTIVATING PROTEIN COMPLEX SUBUNIT 4"/>
    <property type="match status" value="1"/>
</dbReference>
<dbReference type="KEGG" id="ela:UCREL1_1448"/>
<evidence type="ECO:0000259" key="7">
    <source>
        <dbReference type="PROSITE" id="PS51294"/>
    </source>
</evidence>
<feature type="compositionally biased region" description="Polar residues" evidence="5">
    <location>
        <begin position="168"/>
        <end position="178"/>
    </location>
</feature>
<dbReference type="SUPFAM" id="SSF46689">
    <property type="entry name" value="Homeodomain-like"/>
    <property type="match status" value="2"/>
</dbReference>
<keyword evidence="1" id="KW-0805">Transcription regulation</keyword>
<evidence type="ECO:0000313" key="8">
    <source>
        <dbReference type="EMBL" id="EMR71505.1"/>
    </source>
</evidence>
<dbReference type="InterPro" id="IPR017930">
    <property type="entry name" value="Myb_dom"/>
</dbReference>
<evidence type="ECO:0000256" key="1">
    <source>
        <dbReference type="ARBA" id="ARBA00023015"/>
    </source>
</evidence>
<gene>
    <name evidence="8" type="ORF">UCREL1_1448</name>
</gene>
<dbReference type="Proteomes" id="UP000012174">
    <property type="component" value="Unassembled WGS sequence"/>
</dbReference>
<evidence type="ECO:0000313" key="9">
    <source>
        <dbReference type="Proteomes" id="UP000012174"/>
    </source>
</evidence>
<feature type="domain" description="Myb-like" evidence="6">
    <location>
        <begin position="4"/>
        <end position="59"/>
    </location>
</feature>
<sequence length="375" mass="42286">MGGAERRAPKRWTEEEDKILWEETRKQSKSGNVKDWNRIAAKLPNRTNKDCRKRWVNTLSGSLKKGAWSEDEDERLIAAVNSHGQKWTLVASMVGLRSPDQCSKRWQHNLDPKLEHRGWTQAEDELLLESVEKHGREWKLIQELSYNTRSRNDLKNRYSILTRRRDSLSAQGAQRRANSPSTSGSSSTSTPGRVHEESLEFKADPEDLLMQDPDTGEYAQDPAYDWGNGTMDDNWFNSTHIGPDSYLDSTNPDLDLAAIFSSTEGTIVDEGEYNTDQLYDASANAAPQQFPWEGLGTGEEALFGDLADLHIPPGTGIDTPDTAQNSIAQASETFGEISMRRRVSLVVDECDWSTLNYLMDVSKPLKGKVKLEMNF</sequence>
<keyword evidence="2" id="KW-0238">DNA-binding</keyword>
<dbReference type="GO" id="GO:0042795">
    <property type="term" value="P:snRNA transcription by RNA polymerase II"/>
    <property type="evidence" value="ECO:0007669"/>
    <property type="project" value="TreeGrafter"/>
</dbReference>
<organism evidence="8 9">
    <name type="scientific">Eutypa lata (strain UCR-EL1)</name>
    <name type="common">Grapevine dieback disease fungus</name>
    <name type="synonym">Eutypa armeniacae</name>
    <dbReference type="NCBI Taxonomy" id="1287681"/>
    <lineage>
        <taxon>Eukaryota</taxon>
        <taxon>Fungi</taxon>
        <taxon>Dikarya</taxon>
        <taxon>Ascomycota</taxon>
        <taxon>Pezizomycotina</taxon>
        <taxon>Sordariomycetes</taxon>
        <taxon>Xylariomycetidae</taxon>
        <taxon>Xylariales</taxon>
        <taxon>Diatrypaceae</taxon>
        <taxon>Eutypa</taxon>
    </lineage>
</organism>
<dbReference type="GO" id="GO:0042796">
    <property type="term" value="P:snRNA transcription by RNA polymerase III"/>
    <property type="evidence" value="ECO:0007669"/>
    <property type="project" value="TreeGrafter"/>
</dbReference>
<reference evidence="9" key="1">
    <citation type="journal article" date="2013" name="Genome Announc.">
        <title>Draft genome sequence of the grapevine dieback fungus Eutypa lata UCR-EL1.</title>
        <authorList>
            <person name="Blanco-Ulate B."/>
            <person name="Rolshausen P.E."/>
            <person name="Cantu D."/>
        </authorList>
    </citation>
    <scope>NUCLEOTIDE SEQUENCE [LARGE SCALE GENOMIC DNA]</scope>
    <source>
        <strain evidence="9">UCR-EL1</strain>
    </source>
</reference>
<dbReference type="OrthoDB" id="2143914at2759"/>
<accession>M7TXW6</accession>
<keyword evidence="4" id="KW-0539">Nucleus</keyword>
<keyword evidence="3" id="KW-0804">Transcription</keyword>
<dbReference type="HOGENOM" id="CLU_035738_1_0_1"/>
<dbReference type="GO" id="GO:0001006">
    <property type="term" value="F:RNA polymerase III type 3 promoter sequence-specific DNA binding"/>
    <property type="evidence" value="ECO:0007669"/>
    <property type="project" value="TreeGrafter"/>
</dbReference>
<dbReference type="EMBL" id="KB705632">
    <property type="protein sequence ID" value="EMR71505.1"/>
    <property type="molecule type" value="Genomic_DNA"/>
</dbReference>
<feature type="domain" description="Myb-like" evidence="6">
    <location>
        <begin position="111"/>
        <end position="162"/>
    </location>
</feature>
<proteinExistence type="predicted"/>
<dbReference type="SMART" id="SM00717">
    <property type="entry name" value="SANT"/>
    <property type="match status" value="3"/>
</dbReference>
<dbReference type="InterPro" id="IPR051575">
    <property type="entry name" value="Myb-like_DNA-bd"/>
</dbReference>
<evidence type="ECO:0000256" key="4">
    <source>
        <dbReference type="ARBA" id="ARBA00023242"/>
    </source>
</evidence>
<dbReference type="OMA" id="THIGPDS"/>
<dbReference type="InterPro" id="IPR001005">
    <property type="entry name" value="SANT/Myb"/>
</dbReference>
<dbReference type="Gene3D" id="1.10.10.60">
    <property type="entry name" value="Homeodomain-like"/>
    <property type="match status" value="3"/>
</dbReference>
<evidence type="ECO:0000256" key="5">
    <source>
        <dbReference type="SAM" id="MobiDB-lite"/>
    </source>
</evidence>
<keyword evidence="9" id="KW-1185">Reference proteome</keyword>
<dbReference type="eggNOG" id="KOG0048">
    <property type="taxonomic scope" value="Eukaryota"/>
</dbReference>
<dbReference type="AlphaFoldDB" id="M7TXW6"/>
<protein>
    <submittedName>
        <fullName evidence="8">Putative myb transcription protein</fullName>
    </submittedName>
</protein>
<dbReference type="PROSITE" id="PS51294">
    <property type="entry name" value="HTH_MYB"/>
    <property type="match status" value="2"/>
</dbReference>
<evidence type="ECO:0000256" key="2">
    <source>
        <dbReference type="ARBA" id="ARBA00023125"/>
    </source>
</evidence>
<feature type="region of interest" description="Disordered" evidence="5">
    <location>
        <begin position="165"/>
        <end position="225"/>
    </location>
</feature>
<dbReference type="Pfam" id="PF00249">
    <property type="entry name" value="Myb_DNA-binding"/>
    <property type="match status" value="1"/>
</dbReference>
<evidence type="ECO:0000259" key="6">
    <source>
        <dbReference type="PROSITE" id="PS50090"/>
    </source>
</evidence>